<dbReference type="SUPFAM" id="SSF53474">
    <property type="entry name" value="alpha/beta-Hydrolases"/>
    <property type="match status" value="1"/>
</dbReference>
<dbReference type="PRINTS" id="PR00111">
    <property type="entry name" value="ABHYDROLASE"/>
</dbReference>
<reference evidence="2" key="2">
    <citation type="submission" date="2021-10" db="EMBL/GenBank/DDBJ databases">
        <title>Phylogenomics reveals ancestral predisposition of the termite-cultivated fungus Termitomyces towards a domesticated lifestyle.</title>
        <authorList>
            <person name="Auxier B."/>
            <person name="Grum-Grzhimaylo A."/>
            <person name="Cardenas M.E."/>
            <person name="Lodge J.D."/>
            <person name="Laessoe T."/>
            <person name="Pedersen O."/>
            <person name="Smith M.E."/>
            <person name="Kuyper T.W."/>
            <person name="Franco-Molano E.A."/>
            <person name="Baroni T.J."/>
            <person name="Aanen D.K."/>
        </authorList>
    </citation>
    <scope>NUCLEOTIDE SEQUENCE</scope>
    <source>
        <strain evidence="2">AP01</strain>
        <tissue evidence="2">Mycelium</tissue>
    </source>
</reference>
<protein>
    <recommendedName>
        <fullName evidence="1">AB hydrolase-1 domain-containing protein</fullName>
    </recommendedName>
</protein>
<dbReference type="InterPro" id="IPR000073">
    <property type="entry name" value="AB_hydrolase_1"/>
</dbReference>
<keyword evidence="3" id="KW-1185">Reference proteome</keyword>
<dbReference type="InterPro" id="IPR000639">
    <property type="entry name" value="Epox_hydrolase-like"/>
</dbReference>
<dbReference type="InterPro" id="IPR050266">
    <property type="entry name" value="AB_hydrolase_sf"/>
</dbReference>
<gene>
    <name evidence="2" type="ORF">DXG03_004247</name>
</gene>
<dbReference type="Pfam" id="PF00561">
    <property type="entry name" value="Abhydrolase_1"/>
    <property type="match status" value="1"/>
</dbReference>
<organism evidence="2 3">
    <name type="scientific">Asterophora parasitica</name>
    <dbReference type="NCBI Taxonomy" id="117018"/>
    <lineage>
        <taxon>Eukaryota</taxon>
        <taxon>Fungi</taxon>
        <taxon>Dikarya</taxon>
        <taxon>Basidiomycota</taxon>
        <taxon>Agaricomycotina</taxon>
        <taxon>Agaricomycetes</taxon>
        <taxon>Agaricomycetidae</taxon>
        <taxon>Agaricales</taxon>
        <taxon>Tricholomatineae</taxon>
        <taxon>Lyophyllaceae</taxon>
        <taxon>Asterophora</taxon>
    </lineage>
</organism>
<dbReference type="InterPro" id="IPR029058">
    <property type="entry name" value="AB_hydrolase_fold"/>
</dbReference>
<dbReference type="PANTHER" id="PTHR43798">
    <property type="entry name" value="MONOACYLGLYCEROL LIPASE"/>
    <property type="match status" value="1"/>
</dbReference>
<dbReference type="GO" id="GO:0016020">
    <property type="term" value="C:membrane"/>
    <property type="evidence" value="ECO:0007669"/>
    <property type="project" value="TreeGrafter"/>
</dbReference>
<dbReference type="Proteomes" id="UP000775547">
    <property type="component" value="Unassembled WGS sequence"/>
</dbReference>
<dbReference type="GO" id="GO:0047372">
    <property type="term" value="F:monoacylglycerol lipase activity"/>
    <property type="evidence" value="ECO:0007669"/>
    <property type="project" value="TreeGrafter"/>
</dbReference>
<dbReference type="EMBL" id="JABCKV010000025">
    <property type="protein sequence ID" value="KAG5646193.1"/>
    <property type="molecule type" value="Genomic_DNA"/>
</dbReference>
<dbReference type="AlphaFoldDB" id="A0A9P7G9Y0"/>
<dbReference type="GO" id="GO:0046464">
    <property type="term" value="P:acylglycerol catabolic process"/>
    <property type="evidence" value="ECO:0007669"/>
    <property type="project" value="TreeGrafter"/>
</dbReference>
<evidence type="ECO:0000313" key="2">
    <source>
        <dbReference type="EMBL" id="KAG5646193.1"/>
    </source>
</evidence>
<evidence type="ECO:0000259" key="1">
    <source>
        <dbReference type="Pfam" id="PF00561"/>
    </source>
</evidence>
<name>A0A9P7G9Y0_9AGAR</name>
<dbReference type="PANTHER" id="PTHR43798:SF33">
    <property type="entry name" value="HYDROLASE, PUTATIVE (AFU_ORTHOLOGUE AFUA_2G14860)-RELATED"/>
    <property type="match status" value="1"/>
</dbReference>
<evidence type="ECO:0000313" key="3">
    <source>
        <dbReference type="Proteomes" id="UP000775547"/>
    </source>
</evidence>
<dbReference type="PRINTS" id="PR00412">
    <property type="entry name" value="EPOXHYDRLASE"/>
</dbReference>
<feature type="domain" description="AB hydrolase-1" evidence="1">
    <location>
        <begin position="36"/>
        <end position="142"/>
    </location>
</feature>
<accession>A0A9P7G9Y0</accession>
<sequence length="229" mass="25936">MAELASMDSSLYKSVTTRRGLKYNYYYSAPTEEKAVLLFVHGFPNTANDWRYQVAFFRELGYGLIVPDMLGYGGTDKPTDYAHYTLSAMSQDVIDILDAENVEKVVAIGHNWGSALVSRLANYHPERFTAFAFLAVGYYAPSDVKFSDFLASTKQVFGYELFGYWYFYSEEDAHKTIEKNFDSFYDLLLAEDSKLWATHVGPTGALKAWVEANKRTPTGSYLSEDVRAP</sequence>
<dbReference type="OrthoDB" id="408373at2759"/>
<proteinExistence type="predicted"/>
<comment type="caution">
    <text evidence="2">The sequence shown here is derived from an EMBL/GenBank/DDBJ whole genome shotgun (WGS) entry which is preliminary data.</text>
</comment>
<dbReference type="Gene3D" id="3.40.50.1820">
    <property type="entry name" value="alpha/beta hydrolase"/>
    <property type="match status" value="1"/>
</dbReference>
<reference evidence="2" key="1">
    <citation type="submission" date="2020-07" db="EMBL/GenBank/DDBJ databases">
        <authorList>
            <person name="Nieuwenhuis M."/>
            <person name="Van De Peppel L.J.J."/>
        </authorList>
    </citation>
    <scope>NUCLEOTIDE SEQUENCE</scope>
    <source>
        <strain evidence="2">AP01</strain>
        <tissue evidence="2">Mycelium</tissue>
    </source>
</reference>